<gene>
    <name evidence="3" type="ORF">SSE37_07698</name>
</gene>
<proteinExistence type="predicted"/>
<dbReference type="OrthoDB" id="9824219at2"/>
<dbReference type="Proteomes" id="UP000005713">
    <property type="component" value="Unassembled WGS sequence"/>
</dbReference>
<feature type="transmembrane region" description="Helical" evidence="2">
    <location>
        <begin position="164"/>
        <end position="183"/>
    </location>
</feature>
<dbReference type="RefSeq" id="WP_005855813.1">
    <property type="nucleotide sequence ID" value="NZ_AAYA01000002.1"/>
</dbReference>
<feature type="region of interest" description="Disordered" evidence="1">
    <location>
        <begin position="214"/>
        <end position="273"/>
    </location>
</feature>
<evidence type="ECO:0000256" key="1">
    <source>
        <dbReference type="SAM" id="MobiDB-lite"/>
    </source>
</evidence>
<keyword evidence="2" id="KW-0812">Transmembrane</keyword>
<feature type="transmembrane region" description="Helical" evidence="2">
    <location>
        <begin position="189"/>
        <end position="211"/>
    </location>
</feature>
<comment type="caution">
    <text evidence="3">The sequence shown here is derived from an EMBL/GenBank/DDBJ whole genome shotgun (WGS) entry which is preliminary data.</text>
</comment>
<evidence type="ECO:0000256" key="2">
    <source>
        <dbReference type="SAM" id="Phobius"/>
    </source>
</evidence>
<name>A3JYX1_SAGS3</name>
<dbReference type="EMBL" id="AAYA01000002">
    <property type="protein sequence ID" value="EBA09674.1"/>
    <property type="molecule type" value="Genomic_DNA"/>
</dbReference>
<accession>A3JYX1</accession>
<evidence type="ECO:0000313" key="4">
    <source>
        <dbReference type="Proteomes" id="UP000005713"/>
    </source>
</evidence>
<evidence type="ECO:0000313" key="3">
    <source>
        <dbReference type="EMBL" id="EBA09674.1"/>
    </source>
</evidence>
<sequence length="295" mass="29256">MDFSGISRPQVETLVFNLLAVDAYKPLGVLLGGWVPVAGAVMAAIQGAALVGWSAFEAGLIGALKTMGNLGAGMVNMLTDFVADLVNGLIVIGAGNQDGVLADAAQGAMTGGGLAAQMLWMVGGGAVVEAGGAAARGAAETFMRGAGLVLQQERGGGPGSNARGWGLLGVGIIAIAAVAVAAVTFGSAAAVIGVAVIASGAVIGAGLAVYYGMGEDDGPEQSGSEPQPEPPSEGRPSREPAGAAPAPDPRLVTPTRNRAIGHRPAKSQREIDAMKAGRASYNSRLLTSYLAQGGR</sequence>
<keyword evidence="4" id="KW-1185">Reference proteome</keyword>
<keyword evidence="2" id="KW-1133">Transmembrane helix</keyword>
<organism evidence="3 4">
    <name type="scientific">Sagittula stellata (strain ATCC 700073 / DSM 11524 / E-37)</name>
    <dbReference type="NCBI Taxonomy" id="388399"/>
    <lineage>
        <taxon>Bacteria</taxon>
        <taxon>Pseudomonadati</taxon>
        <taxon>Pseudomonadota</taxon>
        <taxon>Alphaproteobacteria</taxon>
        <taxon>Rhodobacterales</taxon>
        <taxon>Roseobacteraceae</taxon>
        <taxon>Sagittula</taxon>
    </lineage>
</organism>
<dbReference type="AlphaFoldDB" id="A3JYX1"/>
<feature type="transmembrane region" description="Helical" evidence="2">
    <location>
        <begin position="34"/>
        <end position="56"/>
    </location>
</feature>
<protein>
    <submittedName>
        <fullName evidence="3">Uncharacterized protein</fullName>
    </submittedName>
</protein>
<reference evidence="3 4" key="1">
    <citation type="submission" date="2006-06" db="EMBL/GenBank/DDBJ databases">
        <authorList>
            <person name="Moran M.A."/>
            <person name="Ferriera S."/>
            <person name="Johnson J."/>
            <person name="Kravitz S."/>
            <person name="Beeson K."/>
            <person name="Sutton G."/>
            <person name="Rogers Y.-H."/>
            <person name="Friedman R."/>
            <person name="Frazier M."/>
            <person name="Venter J.C."/>
        </authorList>
    </citation>
    <scope>NUCLEOTIDE SEQUENCE [LARGE SCALE GENOMIC DNA]</scope>
    <source>
        <strain evidence="3 4">E-37</strain>
    </source>
</reference>
<keyword evidence="2" id="KW-0472">Membrane</keyword>